<name>A0ABV9JEL3_9LACT</name>
<evidence type="ECO:0000256" key="6">
    <source>
        <dbReference type="HAMAP-Rule" id="MF_01216"/>
    </source>
</evidence>
<dbReference type="PANTHER" id="PTHR43741:SF7">
    <property type="entry name" value="FMN-DEPENDENT NADH:QUINONE OXIDOREDUCTASE"/>
    <property type="match status" value="1"/>
</dbReference>
<dbReference type="RefSeq" id="WP_213536308.1">
    <property type="nucleotide sequence ID" value="NZ_BOVQ01000006.1"/>
</dbReference>
<dbReference type="InterPro" id="IPR023048">
    <property type="entry name" value="NADH:quinone_OxRdtase_FMN_depd"/>
</dbReference>
<evidence type="ECO:0000256" key="5">
    <source>
        <dbReference type="ARBA" id="ARBA00048542"/>
    </source>
</evidence>
<keyword evidence="4 6" id="KW-0520">NAD</keyword>
<evidence type="ECO:0000256" key="4">
    <source>
        <dbReference type="ARBA" id="ARBA00023027"/>
    </source>
</evidence>
<protein>
    <recommendedName>
        <fullName evidence="6">FMN dependent NADH:quinone oxidoreductase</fullName>
        <ecNumber evidence="6">1.6.5.-</ecNumber>
    </recommendedName>
    <alternativeName>
        <fullName evidence="6">Azo-dye reductase</fullName>
    </alternativeName>
    <alternativeName>
        <fullName evidence="6">FMN-dependent NADH-azo compound oxidoreductase</fullName>
    </alternativeName>
    <alternativeName>
        <fullName evidence="6">FMN-dependent NADH-azoreductase</fullName>
        <ecNumber evidence="6">1.7.1.17</ecNumber>
    </alternativeName>
</protein>
<evidence type="ECO:0000256" key="1">
    <source>
        <dbReference type="ARBA" id="ARBA00022630"/>
    </source>
</evidence>
<comment type="caution">
    <text evidence="6">Lacks conserved residue(s) required for the propagation of feature annotation.</text>
</comment>
<dbReference type="EC" id="1.7.1.17" evidence="6"/>
<organism evidence="8 9">
    <name type="scientific">Lactococcus nasutitermitis</name>
    <dbReference type="NCBI Taxonomy" id="1652957"/>
    <lineage>
        <taxon>Bacteria</taxon>
        <taxon>Bacillati</taxon>
        <taxon>Bacillota</taxon>
        <taxon>Bacilli</taxon>
        <taxon>Lactobacillales</taxon>
        <taxon>Streptococcaceae</taxon>
        <taxon>Lactococcus</taxon>
    </lineage>
</organism>
<comment type="cofactor">
    <cofactor evidence="6">
        <name>FMN</name>
        <dbReference type="ChEBI" id="CHEBI:58210"/>
    </cofactor>
    <text evidence="6">Binds 1 FMN per subunit.</text>
</comment>
<reference evidence="9" key="1">
    <citation type="journal article" date="2019" name="Int. J. Syst. Evol. Microbiol.">
        <title>The Global Catalogue of Microorganisms (GCM) 10K type strain sequencing project: providing services to taxonomists for standard genome sequencing and annotation.</title>
        <authorList>
            <consortium name="The Broad Institute Genomics Platform"/>
            <consortium name="The Broad Institute Genome Sequencing Center for Infectious Disease"/>
            <person name="Wu L."/>
            <person name="Ma J."/>
        </authorList>
    </citation>
    <scope>NUCLEOTIDE SEQUENCE [LARGE SCALE GENOMIC DNA]</scope>
    <source>
        <strain evidence="9">CCUG 63287</strain>
    </source>
</reference>
<evidence type="ECO:0000256" key="3">
    <source>
        <dbReference type="ARBA" id="ARBA00023002"/>
    </source>
</evidence>
<sequence length="215" mass="24106">MSTLLVILSHPHTTDFSYSLATADKFIASYKLANPNDTIIIRDLFDEENPVPALSNEVFSAWTKQKFTTEALTAVETKLLEAHTEFLDEFLVADKYVFVNPMYNHFLPAELKQYIDVTAVARKTFRYTENGPEGLLKGKKALHIQAAGGYYHDENGMPLANSHDFGSAYLQATMRLYGLGTPESLYVEGYARYPERAEEIKAATFAKAEALGKTF</sequence>
<comment type="catalytic activity">
    <reaction evidence="5">
        <text>N,N-dimethyl-1,4-phenylenediamine + anthranilate + 2 NAD(+) = 2-(4-dimethylaminophenyl)diazenylbenzoate + 2 NADH + 2 H(+)</text>
        <dbReference type="Rhea" id="RHEA:55872"/>
        <dbReference type="ChEBI" id="CHEBI:15378"/>
        <dbReference type="ChEBI" id="CHEBI:15783"/>
        <dbReference type="ChEBI" id="CHEBI:16567"/>
        <dbReference type="ChEBI" id="CHEBI:57540"/>
        <dbReference type="ChEBI" id="CHEBI:57945"/>
        <dbReference type="ChEBI" id="CHEBI:71579"/>
        <dbReference type="EC" id="1.7.1.17"/>
    </reaction>
    <physiologicalReaction direction="right-to-left" evidence="5">
        <dbReference type="Rhea" id="RHEA:55874"/>
    </physiologicalReaction>
</comment>
<evidence type="ECO:0000313" key="8">
    <source>
        <dbReference type="EMBL" id="MFC4653147.1"/>
    </source>
</evidence>
<keyword evidence="3 6" id="KW-0560">Oxidoreductase</keyword>
<comment type="caution">
    <text evidence="8">The sequence shown here is derived from an EMBL/GenBank/DDBJ whole genome shotgun (WGS) entry which is preliminary data.</text>
</comment>
<dbReference type="Pfam" id="PF02525">
    <property type="entry name" value="Flavodoxin_2"/>
    <property type="match status" value="1"/>
</dbReference>
<keyword evidence="1 6" id="KW-0285">Flavoprotein</keyword>
<comment type="subunit">
    <text evidence="6">Homodimer.</text>
</comment>
<dbReference type="InterPro" id="IPR003680">
    <property type="entry name" value="Flavodoxin_fold"/>
</dbReference>
<evidence type="ECO:0000313" key="9">
    <source>
        <dbReference type="Proteomes" id="UP001595987"/>
    </source>
</evidence>
<proteinExistence type="inferred from homology"/>
<keyword evidence="2 6" id="KW-0288">FMN</keyword>
<dbReference type="Proteomes" id="UP001595987">
    <property type="component" value="Unassembled WGS sequence"/>
</dbReference>
<accession>A0ABV9JEL3</accession>
<evidence type="ECO:0000259" key="7">
    <source>
        <dbReference type="Pfam" id="PF02525"/>
    </source>
</evidence>
<dbReference type="SUPFAM" id="SSF52218">
    <property type="entry name" value="Flavoproteins"/>
    <property type="match status" value="1"/>
</dbReference>
<feature type="binding site" evidence="6">
    <location>
        <begin position="17"/>
        <end position="19"/>
    </location>
    <ligand>
        <name>FMN</name>
        <dbReference type="ChEBI" id="CHEBI:58210"/>
    </ligand>
</feature>
<dbReference type="InterPro" id="IPR050104">
    <property type="entry name" value="FMN-dep_NADH:Q_OxRdtase_AzoR1"/>
</dbReference>
<feature type="domain" description="Flavodoxin-like fold" evidence="7">
    <location>
        <begin position="3"/>
        <end position="209"/>
    </location>
</feature>
<comment type="catalytic activity">
    <reaction evidence="6">
        <text>2 a quinone + NADH + H(+) = 2 a 1,4-benzosemiquinone + NAD(+)</text>
        <dbReference type="Rhea" id="RHEA:65952"/>
        <dbReference type="ChEBI" id="CHEBI:15378"/>
        <dbReference type="ChEBI" id="CHEBI:57540"/>
        <dbReference type="ChEBI" id="CHEBI:57945"/>
        <dbReference type="ChEBI" id="CHEBI:132124"/>
        <dbReference type="ChEBI" id="CHEBI:134225"/>
    </reaction>
</comment>
<keyword evidence="9" id="KW-1185">Reference proteome</keyword>
<dbReference type="Gene3D" id="3.40.50.360">
    <property type="match status" value="1"/>
</dbReference>
<comment type="similarity">
    <text evidence="6">Belongs to the azoreductase type 1 family.</text>
</comment>
<evidence type="ECO:0000256" key="2">
    <source>
        <dbReference type="ARBA" id="ARBA00022643"/>
    </source>
</evidence>
<gene>
    <name evidence="6" type="primary">azoR</name>
    <name evidence="8" type="ORF">ACFO26_09550</name>
</gene>
<dbReference type="HAMAP" id="MF_01216">
    <property type="entry name" value="Azoreductase_type1"/>
    <property type="match status" value="1"/>
</dbReference>
<dbReference type="InterPro" id="IPR029039">
    <property type="entry name" value="Flavoprotein-like_sf"/>
</dbReference>
<comment type="function">
    <text evidence="6">Quinone reductase that provides resistance to thiol-specific stress caused by electrophilic quinones.</text>
</comment>
<dbReference type="PANTHER" id="PTHR43741">
    <property type="entry name" value="FMN-DEPENDENT NADH-AZOREDUCTASE 1"/>
    <property type="match status" value="1"/>
</dbReference>
<dbReference type="EC" id="1.6.5.-" evidence="6"/>
<comment type="function">
    <text evidence="6">Also exhibits azoreductase activity. Catalyzes the reductive cleavage of the azo bond in aromatic azo compounds to the corresponding amines.</text>
</comment>
<dbReference type="EMBL" id="JBHSGD010000008">
    <property type="protein sequence ID" value="MFC4653147.1"/>
    <property type="molecule type" value="Genomic_DNA"/>
</dbReference>